<keyword evidence="3" id="KW-1185">Reference proteome</keyword>
<dbReference type="Pfam" id="PF00581">
    <property type="entry name" value="Rhodanese"/>
    <property type="match status" value="1"/>
</dbReference>
<dbReference type="EMBL" id="CP139558">
    <property type="protein sequence ID" value="WPU91721.1"/>
    <property type="molecule type" value="Genomic_DNA"/>
</dbReference>
<proteinExistence type="predicted"/>
<organism evidence="2 3">
    <name type="scientific">Mucilaginibacter sabulilitoris</name>
    <dbReference type="NCBI Taxonomy" id="1173583"/>
    <lineage>
        <taxon>Bacteria</taxon>
        <taxon>Pseudomonadati</taxon>
        <taxon>Bacteroidota</taxon>
        <taxon>Sphingobacteriia</taxon>
        <taxon>Sphingobacteriales</taxon>
        <taxon>Sphingobacteriaceae</taxon>
        <taxon>Mucilaginibacter</taxon>
    </lineage>
</organism>
<dbReference type="InterPro" id="IPR036873">
    <property type="entry name" value="Rhodanese-like_dom_sf"/>
</dbReference>
<gene>
    <name evidence="2" type="ORF">SNE25_20595</name>
</gene>
<evidence type="ECO:0000313" key="3">
    <source>
        <dbReference type="Proteomes" id="UP001324380"/>
    </source>
</evidence>
<dbReference type="SUPFAM" id="SSF52821">
    <property type="entry name" value="Rhodanese/Cell cycle control phosphatase"/>
    <property type="match status" value="1"/>
</dbReference>
<dbReference type="Proteomes" id="UP001324380">
    <property type="component" value="Chromosome"/>
</dbReference>
<dbReference type="Gene3D" id="3.40.250.10">
    <property type="entry name" value="Rhodanese-like domain"/>
    <property type="match status" value="1"/>
</dbReference>
<feature type="domain" description="Rhodanese" evidence="1">
    <location>
        <begin position="34"/>
        <end position="119"/>
    </location>
</feature>
<dbReference type="InterPro" id="IPR001763">
    <property type="entry name" value="Rhodanese-like_dom"/>
</dbReference>
<dbReference type="PROSITE" id="PS50206">
    <property type="entry name" value="RHODANESE_3"/>
    <property type="match status" value="1"/>
</dbReference>
<evidence type="ECO:0000313" key="2">
    <source>
        <dbReference type="EMBL" id="WPU91721.1"/>
    </source>
</evidence>
<dbReference type="CDD" id="cd00158">
    <property type="entry name" value="RHOD"/>
    <property type="match status" value="1"/>
</dbReference>
<dbReference type="PANTHER" id="PTHR43031">
    <property type="entry name" value="FAD-DEPENDENT OXIDOREDUCTASE"/>
    <property type="match status" value="1"/>
</dbReference>
<dbReference type="SMART" id="SM00450">
    <property type="entry name" value="RHOD"/>
    <property type="match status" value="1"/>
</dbReference>
<evidence type="ECO:0000259" key="1">
    <source>
        <dbReference type="PROSITE" id="PS50206"/>
    </source>
</evidence>
<name>A0ABZ0TEW5_9SPHI</name>
<reference evidence="2 3" key="1">
    <citation type="submission" date="2023-11" db="EMBL/GenBank/DDBJ databases">
        <title>Analysis of the Genomes of Mucilaginibacter gossypii cycad 4 and M. sabulilitoris SNA2: microbes with the potential for plant growth promotion.</title>
        <authorList>
            <person name="Hirsch A.M."/>
            <person name="Humm E."/>
            <person name="Rubbi M."/>
            <person name="Del Vecchio G."/>
            <person name="Ha S.M."/>
            <person name="Pellegrini M."/>
            <person name="Gunsalus R.P."/>
        </authorList>
    </citation>
    <scope>NUCLEOTIDE SEQUENCE [LARGE SCALE GENOMIC DNA]</scope>
    <source>
        <strain evidence="2 3">SNA2</strain>
    </source>
</reference>
<dbReference type="PANTHER" id="PTHR43031:SF16">
    <property type="entry name" value="OXIDOREDUCTASE"/>
    <property type="match status" value="1"/>
</dbReference>
<dbReference type="RefSeq" id="WP_321560887.1">
    <property type="nucleotide sequence ID" value="NZ_CP139558.1"/>
</dbReference>
<accession>A0ABZ0TEW5</accession>
<protein>
    <submittedName>
        <fullName evidence="2">Rhodanese-like domain-containing protein</fullName>
    </submittedName>
</protein>
<dbReference type="InterPro" id="IPR050229">
    <property type="entry name" value="GlpE_sulfurtransferase"/>
</dbReference>
<sequence>MKYLTFFGFMSLCIFFIYRMFATSTDDHSLEHILAKDPIIIDVRTPEEYKMGHINGSLNISLAELEKGTPLSLDLKCPILTCCSHGVRSIQAVKILVNRGYQNASNGGAWTNLQMLMDKYHHSKVSDIK</sequence>